<comment type="caution">
    <text evidence="3">The sequence shown here is derived from an EMBL/GenBank/DDBJ whole genome shotgun (WGS) entry which is preliminary data.</text>
</comment>
<reference evidence="3" key="1">
    <citation type="submission" date="2020-08" db="EMBL/GenBank/DDBJ databases">
        <title>Genomic Encyclopedia of Type Strains, Phase III (KMG-III): the genomes of soil and plant-associated and newly described type strains.</title>
        <authorList>
            <person name="Whitman W."/>
        </authorList>
    </citation>
    <scope>NUCLEOTIDE SEQUENCE [LARGE SCALE GENOMIC DNA]</scope>
    <source>
        <strain evidence="3">CECT 8628</strain>
    </source>
</reference>
<feature type="transmembrane region" description="Helical" evidence="2">
    <location>
        <begin position="100"/>
        <end position="118"/>
    </location>
</feature>
<feature type="transmembrane region" description="Helical" evidence="2">
    <location>
        <begin position="197"/>
        <end position="220"/>
    </location>
</feature>
<keyword evidence="1" id="KW-0175">Coiled coil</keyword>
<feature type="transmembrane region" description="Helical" evidence="2">
    <location>
        <begin position="163"/>
        <end position="185"/>
    </location>
</feature>
<evidence type="ECO:0000256" key="1">
    <source>
        <dbReference type="SAM" id="Coils"/>
    </source>
</evidence>
<evidence type="ECO:0000313" key="3">
    <source>
        <dbReference type="EMBL" id="MBB3054736.1"/>
    </source>
</evidence>
<keyword evidence="2" id="KW-1133">Transmembrane helix</keyword>
<proteinExistence type="predicted"/>
<keyword evidence="2" id="KW-0472">Membrane</keyword>
<evidence type="ECO:0000256" key="2">
    <source>
        <dbReference type="SAM" id="Phobius"/>
    </source>
</evidence>
<dbReference type="EMBL" id="JACHWX010000002">
    <property type="protein sequence ID" value="MBB3054736.1"/>
    <property type="molecule type" value="Genomic_DNA"/>
</dbReference>
<evidence type="ECO:0000313" key="4">
    <source>
        <dbReference type="Proteomes" id="UP000539265"/>
    </source>
</evidence>
<organism evidence="3 4">
    <name type="scientific">Mucilaginibacter gotjawali</name>
    <dbReference type="NCBI Taxonomy" id="1550579"/>
    <lineage>
        <taxon>Bacteria</taxon>
        <taxon>Pseudomonadati</taxon>
        <taxon>Bacteroidota</taxon>
        <taxon>Sphingobacteriia</taxon>
        <taxon>Sphingobacteriales</taxon>
        <taxon>Sphingobacteriaceae</taxon>
        <taxon>Mucilaginibacter</taxon>
    </lineage>
</organism>
<feature type="coiled-coil region" evidence="1">
    <location>
        <begin position="45"/>
        <end position="74"/>
    </location>
</feature>
<dbReference type="AlphaFoldDB" id="A0A839SA77"/>
<keyword evidence="2" id="KW-0812">Transmembrane</keyword>
<accession>A0A839SA77</accession>
<sequence>MNPFTELYKTLSNSDLLKIIDNAADYQPIAVETAVAELAGRKLSAEELESAIAANALELQEKEMRKEKRQAFENKVKVISAQVIDAVHPVQQSTPSTNRIINFLSVALGIMFLLTLFTELSFLSFVFFNKDSRWDSTLLIYLLQLFIVPVLALLFWRRKRAGWILLCIYCCYSIVSGVVLFFMVMKRFYGIPAIDTLFPTVSSASFLWKVVFYGGCLWFVCKRNVRDIYRVNDKSAVLIAGITAAVTLGVIWGSLSMR</sequence>
<feature type="transmembrane region" description="Helical" evidence="2">
    <location>
        <begin position="138"/>
        <end position="156"/>
    </location>
</feature>
<dbReference type="RefSeq" id="WP_096356440.1">
    <property type="nucleotide sequence ID" value="NZ_AP017313.1"/>
</dbReference>
<keyword evidence="4" id="KW-1185">Reference proteome</keyword>
<gene>
    <name evidence="3" type="ORF">FHS11_001146</name>
</gene>
<name>A0A839SA77_9SPHI</name>
<feature type="transmembrane region" description="Helical" evidence="2">
    <location>
        <begin position="236"/>
        <end position="255"/>
    </location>
</feature>
<dbReference type="Proteomes" id="UP000539265">
    <property type="component" value="Unassembled WGS sequence"/>
</dbReference>
<dbReference type="OrthoDB" id="1447147at2"/>
<protein>
    <submittedName>
        <fullName evidence="3">Uncharacterized protein</fullName>
    </submittedName>
</protein>